<reference evidence="13" key="1">
    <citation type="submission" date="2021-02" db="EMBL/GenBank/DDBJ databases">
        <title>Psilocybe cubensis genome.</title>
        <authorList>
            <person name="Mckernan K.J."/>
            <person name="Crawford S."/>
            <person name="Trippe A."/>
            <person name="Kane L.T."/>
            <person name="Mclaughlin S."/>
        </authorList>
    </citation>
    <scope>NUCLEOTIDE SEQUENCE [LARGE SCALE GENOMIC DNA]</scope>
    <source>
        <strain evidence="13">MGC-MH-2018</strain>
    </source>
</reference>
<name>A0A8H7XQV8_PSICU</name>
<evidence type="ECO:0000256" key="3">
    <source>
        <dbReference type="ARBA" id="ARBA00022692"/>
    </source>
</evidence>
<dbReference type="PROSITE" id="PS50929">
    <property type="entry name" value="ABC_TM1F"/>
    <property type="match status" value="2"/>
</dbReference>
<dbReference type="SUPFAM" id="SSF52540">
    <property type="entry name" value="P-loop containing nucleoside triphosphate hydrolases"/>
    <property type="match status" value="2"/>
</dbReference>
<comment type="caution">
    <text evidence="13">The sequence shown here is derived from an EMBL/GenBank/DDBJ whole genome shotgun (WGS) entry which is preliminary data.</text>
</comment>
<organism evidence="13">
    <name type="scientific">Psilocybe cubensis</name>
    <name type="common">Psychedelic mushroom</name>
    <name type="synonym">Stropharia cubensis</name>
    <dbReference type="NCBI Taxonomy" id="181762"/>
    <lineage>
        <taxon>Eukaryota</taxon>
        <taxon>Fungi</taxon>
        <taxon>Dikarya</taxon>
        <taxon>Basidiomycota</taxon>
        <taxon>Agaricomycotina</taxon>
        <taxon>Agaricomycetes</taxon>
        <taxon>Agaricomycetidae</taxon>
        <taxon>Agaricales</taxon>
        <taxon>Agaricineae</taxon>
        <taxon>Strophariaceae</taxon>
        <taxon>Psilocybe</taxon>
    </lineage>
</organism>
<dbReference type="SUPFAM" id="SSF90123">
    <property type="entry name" value="ABC transporter transmembrane region"/>
    <property type="match status" value="2"/>
</dbReference>
<feature type="domain" description="ABC transmembrane type-1" evidence="12">
    <location>
        <begin position="996"/>
        <end position="1275"/>
    </location>
</feature>
<feature type="transmembrane region" description="Helical" evidence="10">
    <location>
        <begin position="992"/>
        <end position="1015"/>
    </location>
</feature>
<dbReference type="GO" id="GO:0016020">
    <property type="term" value="C:membrane"/>
    <property type="evidence" value="ECO:0007669"/>
    <property type="project" value="UniProtKB-SubCell"/>
</dbReference>
<feature type="region of interest" description="Disordered" evidence="9">
    <location>
        <begin position="394"/>
        <end position="465"/>
    </location>
</feature>
<proteinExistence type="predicted"/>
<comment type="subcellular location">
    <subcellularLocation>
        <location evidence="1">Membrane</location>
        <topology evidence="1">Multi-pass membrane protein</topology>
    </subcellularLocation>
</comment>
<keyword evidence="5" id="KW-0547">Nucleotide-binding</keyword>
<dbReference type="CDD" id="cd18596">
    <property type="entry name" value="ABC_6TM_VMR1_D1_like"/>
    <property type="match status" value="1"/>
</dbReference>
<feature type="transmembrane region" description="Helical" evidence="10">
    <location>
        <begin position="501"/>
        <end position="525"/>
    </location>
</feature>
<feature type="transmembrane region" description="Helical" evidence="10">
    <location>
        <begin position="1220"/>
        <end position="1240"/>
    </location>
</feature>
<sequence length="1559" mass="172377">MAGDSLLWTAEDAMRLFKHNIRFSMSLPPDIRVSLLVFVFVSVLIQVTTYVSGRNPGNQREMVSISQGSAPTSRARVRNHISSYGGRTILGFMVARFFGSMALLSASLATPWQDCESFFVLGIIALVSKDQSRLATRLNIVLLLLAMCVYTYRDIWPLATYDQTPADAAEGHILWSKISLLAFIAIFIPLFCPRPYIPVDPKNPMPIPNPEQTSSWISRVTYTYIDSVILLANRVSHLSYKQLPPLSDYDAAKYQAQEAFPHLDTYRGAKRRHLFFGMVYHFRKREQFAGNSLSSVAALLAPPSLVSSVPLESTKLLLLTRIRYMETGGANATVKPWLWILMILMGPVFRSMFQHWDLYIETVILVRTQAVLTQLVFEHSLRIRLKAEAPSNTTAVSVTDSVSDDEDVETIADDSSAEGSTVQASTSRTASSKDGSSTPVSVKGKSKATDKEQAKPSAPKKHAGDAENLLGRINNLVTSDLDSIVDGAEFPNLLIYIPLQITFSIIFLSKVLGWSALVGLITLLVTSPLSGYMAKWVNNVQETKMKKTDARVQTITESINVIRMIKLFGWENRMSRKLDETREEELRWIWKMKILRSLNGALSTIIPSLAMLLTYAAHTVIMKENLTASKIFSSMAVFSILRDQIGQISWQATTIIEGKVSLDRLTHFLHNTEVLDRFTNSDKPLASGIALPLEGENAEQLEIGFRNATFAWSLKDADGTLTPSSRSYRLRVRDTLLFKRNCINLIVGPTGSGKTSIIMALLGEMHFIPTGPDSWFNLPRLGGVAYAAQESWVQSTTIKENILFGSPYDEERYKKVIYQCALKQDLELFEAGDATEVGERGLTLSGGQKTRVTLARAIYSSADIVLLDDIFAALDVHTSTWILNRCLRGDLVKGRTIILVTHNIALVGPVAKFVVSIKSDGSISSAETVTDLVELAPEIEQLDIPDPTEGVSASVNASGEGKLVVAEEIAQGHITWRSLKLLVFSLGGRHPVLFYLALTVMLSATQVTAILQTWFLGVWGAQYESRAPSEVSLPYYLGMFSTLIFGQTFLSFGMIIFYNYRTVVASRVIHAALMESVFGSTFRWLDETPIGRIIARCTQDIRTVDTNVVQSFLWVIDQIIGLISKLGAIVLFTPIFVIPGVVVAIVGTVLGSMYLRAQLSIKREMSNARSPLLAHFNAAIHGLVSIRAYGAQQAFKAESLSRIDHFSRIARSSWNVNRWVGLRTDFLGAFFTASLAFYQVYIQNTSASDTGFSLNMAIGFCTYIFWLIRIFNNFEIESNSLERIQSYIDIDHEPKATSTGVPPASWPTSGDLRVENLTARYSQTSPEVLHGLSFHIHSGERIGIVGRTGSGKSSLTLALLRCILTGGKVYFDGLPTDEINLEALRSSITIIPQTPELLSGTLRQNLDPFEQHSDAKLNDALRSAGLFSLQEEAGEARLTLDSKIAGSGSNLSVGQRQIIALARAMVRESKLLILDEDYKTDEIIQNTLRTRLDAGVTVITVAHRLQTIIDADKIMVLDNGNIVEFGAPQTLLRNENGFLRAMVDGSGDKEKLYELAGGV</sequence>
<feature type="domain" description="ABC transporter" evidence="11">
    <location>
        <begin position="1312"/>
        <end position="1544"/>
    </location>
</feature>
<feature type="transmembrane region" description="Helical" evidence="10">
    <location>
        <begin position="1112"/>
        <end position="1130"/>
    </location>
</feature>
<dbReference type="CDD" id="cd03244">
    <property type="entry name" value="ABCC_MRP_domain2"/>
    <property type="match status" value="1"/>
</dbReference>
<keyword evidence="4" id="KW-0677">Repeat</keyword>
<dbReference type="CDD" id="cd03250">
    <property type="entry name" value="ABCC_MRP_domain1"/>
    <property type="match status" value="1"/>
</dbReference>
<dbReference type="SMART" id="SM00382">
    <property type="entry name" value="AAA"/>
    <property type="match status" value="2"/>
</dbReference>
<evidence type="ECO:0000256" key="10">
    <source>
        <dbReference type="SAM" id="Phobius"/>
    </source>
</evidence>
<feature type="compositionally biased region" description="Polar residues" evidence="9">
    <location>
        <begin position="417"/>
        <end position="440"/>
    </location>
</feature>
<protein>
    <recommendedName>
        <fullName evidence="14">P-loop containing nucleoside triphosphate hydrolase protein</fullName>
    </recommendedName>
</protein>
<evidence type="ECO:0000259" key="11">
    <source>
        <dbReference type="PROSITE" id="PS50893"/>
    </source>
</evidence>
<keyword evidence="2" id="KW-0813">Transport</keyword>
<dbReference type="InterPro" id="IPR003439">
    <property type="entry name" value="ABC_transporter-like_ATP-bd"/>
</dbReference>
<evidence type="ECO:0000256" key="1">
    <source>
        <dbReference type="ARBA" id="ARBA00004141"/>
    </source>
</evidence>
<evidence type="ECO:0000256" key="4">
    <source>
        <dbReference type="ARBA" id="ARBA00022737"/>
    </source>
</evidence>
<feature type="transmembrane region" description="Helical" evidence="10">
    <location>
        <begin position="172"/>
        <end position="192"/>
    </location>
</feature>
<keyword evidence="8 10" id="KW-0472">Membrane</keyword>
<dbReference type="GO" id="GO:0140359">
    <property type="term" value="F:ABC-type transporter activity"/>
    <property type="evidence" value="ECO:0007669"/>
    <property type="project" value="InterPro"/>
</dbReference>
<dbReference type="CDD" id="cd18604">
    <property type="entry name" value="ABC_6TM_VMR1_D2_like"/>
    <property type="match status" value="1"/>
</dbReference>
<feature type="transmembrane region" description="Helical" evidence="10">
    <location>
        <begin position="31"/>
        <end position="52"/>
    </location>
</feature>
<feature type="domain" description="ABC transporter" evidence="11">
    <location>
        <begin position="714"/>
        <end position="944"/>
    </location>
</feature>
<dbReference type="InterPro" id="IPR011527">
    <property type="entry name" value="ABC1_TM_dom"/>
</dbReference>
<feature type="transmembrane region" description="Helical" evidence="10">
    <location>
        <begin position="1136"/>
        <end position="1155"/>
    </location>
</feature>
<feature type="transmembrane region" description="Helical" evidence="10">
    <location>
        <begin position="1035"/>
        <end position="1058"/>
    </location>
</feature>
<dbReference type="FunFam" id="1.20.1560.10:FF:000013">
    <property type="entry name" value="ABC transporter C family member 2"/>
    <property type="match status" value="1"/>
</dbReference>
<dbReference type="Gene3D" id="1.20.1560.10">
    <property type="entry name" value="ABC transporter type 1, transmembrane domain"/>
    <property type="match status" value="2"/>
</dbReference>
<feature type="compositionally biased region" description="Acidic residues" evidence="9">
    <location>
        <begin position="402"/>
        <end position="416"/>
    </location>
</feature>
<evidence type="ECO:0000259" key="12">
    <source>
        <dbReference type="PROSITE" id="PS50929"/>
    </source>
</evidence>
<dbReference type="GO" id="GO:0016887">
    <property type="term" value="F:ATP hydrolysis activity"/>
    <property type="evidence" value="ECO:0007669"/>
    <property type="project" value="InterPro"/>
</dbReference>
<evidence type="ECO:0000256" key="9">
    <source>
        <dbReference type="SAM" id="MobiDB-lite"/>
    </source>
</evidence>
<dbReference type="PANTHER" id="PTHR24223:SF356">
    <property type="entry name" value="ATP-BINDING CASSETTE TRANSPORTER ABC4"/>
    <property type="match status" value="1"/>
</dbReference>
<evidence type="ECO:0008006" key="14">
    <source>
        <dbReference type="Google" id="ProtNLM"/>
    </source>
</evidence>
<dbReference type="Pfam" id="PF00005">
    <property type="entry name" value="ABC_tran"/>
    <property type="match status" value="2"/>
</dbReference>
<dbReference type="Pfam" id="PF00664">
    <property type="entry name" value="ABC_membrane"/>
    <property type="match status" value="2"/>
</dbReference>
<gene>
    <name evidence="13" type="ORF">JR316_009854</name>
</gene>
<keyword evidence="7 10" id="KW-1133">Transmembrane helix</keyword>
<evidence type="ECO:0000256" key="2">
    <source>
        <dbReference type="ARBA" id="ARBA00022448"/>
    </source>
</evidence>
<dbReference type="EMBL" id="JAFIQS010000010">
    <property type="protein sequence ID" value="KAG5165158.1"/>
    <property type="molecule type" value="Genomic_DNA"/>
</dbReference>
<evidence type="ECO:0000256" key="8">
    <source>
        <dbReference type="ARBA" id="ARBA00023136"/>
    </source>
</evidence>
<keyword evidence="3 10" id="KW-0812">Transmembrane</keyword>
<evidence type="ECO:0000256" key="5">
    <source>
        <dbReference type="ARBA" id="ARBA00022741"/>
    </source>
</evidence>
<accession>A0A8H7XQV8</accession>
<dbReference type="InterPro" id="IPR027417">
    <property type="entry name" value="P-loop_NTPase"/>
</dbReference>
<dbReference type="PROSITE" id="PS00211">
    <property type="entry name" value="ABC_TRANSPORTER_1"/>
    <property type="match status" value="1"/>
</dbReference>
<dbReference type="PROSITE" id="PS50893">
    <property type="entry name" value="ABC_TRANSPORTER_2"/>
    <property type="match status" value="2"/>
</dbReference>
<evidence type="ECO:0000313" key="13">
    <source>
        <dbReference type="EMBL" id="KAG5165158.1"/>
    </source>
</evidence>
<dbReference type="Gene3D" id="3.40.50.300">
    <property type="entry name" value="P-loop containing nucleotide triphosphate hydrolases"/>
    <property type="match status" value="2"/>
</dbReference>
<dbReference type="InterPro" id="IPR050173">
    <property type="entry name" value="ABC_transporter_C-like"/>
</dbReference>
<feature type="domain" description="ABC transmembrane type-1" evidence="12">
    <location>
        <begin position="467"/>
        <end position="657"/>
    </location>
</feature>
<evidence type="ECO:0000256" key="7">
    <source>
        <dbReference type="ARBA" id="ARBA00022989"/>
    </source>
</evidence>
<dbReference type="InterPro" id="IPR003593">
    <property type="entry name" value="AAA+_ATPase"/>
</dbReference>
<dbReference type="InterPro" id="IPR017871">
    <property type="entry name" value="ABC_transporter-like_CS"/>
</dbReference>
<keyword evidence="6" id="KW-0067">ATP-binding</keyword>
<feature type="transmembrane region" description="Helical" evidence="10">
    <location>
        <begin position="600"/>
        <end position="621"/>
    </location>
</feature>
<dbReference type="PANTHER" id="PTHR24223">
    <property type="entry name" value="ATP-BINDING CASSETTE SUB-FAMILY C"/>
    <property type="match status" value="1"/>
</dbReference>
<evidence type="ECO:0000256" key="6">
    <source>
        <dbReference type="ARBA" id="ARBA00022840"/>
    </source>
</evidence>
<dbReference type="FunFam" id="3.40.50.300:FF:000838">
    <property type="entry name" value="ABC multidrug transporter (Eurofung)"/>
    <property type="match status" value="1"/>
</dbReference>
<dbReference type="InterPro" id="IPR036640">
    <property type="entry name" value="ABC1_TM_sf"/>
</dbReference>
<dbReference type="GO" id="GO:0005524">
    <property type="term" value="F:ATP binding"/>
    <property type="evidence" value="ECO:0007669"/>
    <property type="project" value="UniProtKB-KW"/>
</dbReference>
<feature type="transmembrane region" description="Helical" evidence="10">
    <location>
        <begin position="1252"/>
        <end position="1271"/>
    </location>
</feature>
<feature type="transmembrane region" description="Helical" evidence="10">
    <location>
        <begin position="134"/>
        <end position="152"/>
    </location>
</feature>